<dbReference type="Gene3D" id="3.40.710.10">
    <property type="entry name" value="DD-peptidase/beta-lactamase superfamily"/>
    <property type="match status" value="1"/>
</dbReference>
<name>A0ABN0RAW0_MYCUL</name>
<dbReference type="Proteomes" id="UP000020681">
    <property type="component" value="Unassembled WGS sequence"/>
</dbReference>
<evidence type="ECO:0000313" key="2">
    <source>
        <dbReference type="Proteomes" id="UP000020681"/>
    </source>
</evidence>
<keyword evidence="2" id="KW-1185">Reference proteome</keyword>
<accession>A0ABN0RAW0</accession>
<reference evidence="1 2" key="1">
    <citation type="submission" date="2014-01" db="EMBL/GenBank/DDBJ databases">
        <authorList>
            <person name="Dobos K."/>
            <person name="Lenaerts A."/>
            <person name="Ordway D."/>
            <person name="DeGroote M.A."/>
            <person name="Parker T."/>
            <person name="Sizemore C."/>
            <person name="Tallon L.J."/>
            <person name="Sadzewicz L.K."/>
            <person name="Sengamalay N."/>
            <person name="Fraser C.M."/>
            <person name="Hine E."/>
            <person name="Shefchek K.A."/>
            <person name="Das S.P."/>
            <person name="Tettelin H."/>
        </authorList>
    </citation>
    <scope>NUCLEOTIDE SEQUENCE [LARGE SCALE GENOMIC DNA]</scope>
    <source>
        <strain evidence="1 2">Harvey</strain>
    </source>
</reference>
<comment type="caution">
    <text evidence="1">The sequence shown here is derived from an EMBL/GenBank/DDBJ whole genome shotgun (WGS) entry which is preliminary data.</text>
</comment>
<dbReference type="InterPro" id="IPR012338">
    <property type="entry name" value="Beta-lactam/transpept-like"/>
</dbReference>
<dbReference type="EMBL" id="JAOL01000008">
    <property type="protein sequence ID" value="EUA94230.1"/>
    <property type="molecule type" value="Genomic_DNA"/>
</dbReference>
<evidence type="ECO:0000313" key="1">
    <source>
        <dbReference type="EMBL" id="EUA94230.1"/>
    </source>
</evidence>
<protein>
    <submittedName>
        <fullName evidence="1">Beta-lactamase family protein</fullName>
    </submittedName>
</protein>
<sequence length="94" mass="10295">MVFSATKGMAATVIHRLADRGLIDYERRRAVLAEFAPRQGEAHRPRGDAARAAVGTARASQEDLLDHVVMESGWRRRSGRLLGKPAYHALTSVG</sequence>
<gene>
    <name evidence="1" type="ORF">I551_8513</name>
</gene>
<proteinExistence type="predicted"/>
<organism evidence="1 2">
    <name type="scientific">Mycobacterium ulcerans str. Harvey</name>
    <dbReference type="NCBI Taxonomy" id="1299332"/>
    <lineage>
        <taxon>Bacteria</taxon>
        <taxon>Bacillati</taxon>
        <taxon>Actinomycetota</taxon>
        <taxon>Actinomycetes</taxon>
        <taxon>Mycobacteriales</taxon>
        <taxon>Mycobacteriaceae</taxon>
        <taxon>Mycobacterium</taxon>
        <taxon>Mycobacterium ulcerans group</taxon>
    </lineage>
</organism>